<dbReference type="Pfam" id="PF02021">
    <property type="entry name" value="UPF0102"/>
    <property type="match status" value="1"/>
</dbReference>
<dbReference type="Proteomes" id="UP000325289">
    <property type="component" value="Unassembled WGS sequence"/>
</dbReference>
<accession>A0A1I1W843</accession>
<keyword evidence="3" id="KW-0540">Nuclease</keyword>
<evidence type="ECO:0000313" key="3">
    <source>
        <dbReference type="EMBL" id="SFD89170.1"/>
    </source>
</evidence>
<gene>
    <name evidence="3" type="ORF">SAMN04515678_10485</name>
</gene>
<dbReference type="PANTHER" id="PTHR34039">
    <property type="entry name" value="UPF0102 PROTEIN YRAN"/>
    <property type="match status" value="1"/>
</dbReference>
<proteinExistence type="inferred from homology"/>
<protein>
    <recommendedName>
        <fullName evidence="2">UPF0102 protein SAMN04515678_10485</fullName>
    </recommendedName>
</protein>
<dbReference type="InterPro" id="IPR011856">
    <property type="entry name" value="tRNA_endonuc-like_dom_sf"/>
</dbReference>
<keyword evidence="4" id="KW-1185">Reference proteome</keyword>
<dbReference type="RefSeq" id="WP_149755336.1">
    <property type="nucleotide sequence ID" value="NZ_FOMS01000004.1"/>
</dbReference>
<reference evidence="3 4" key="1">
    <citation type="submission" date="2016-10" db="EMBL/GenBank/DDBJ databases">
        <authorList>
            <person name="Varghese N."/>
            <person name="Submissions S."/>
        </authorList>
    </citation>
    <scope>NUCLEOTIDE SEQUENCE [LARGE SCALE GENOMIC DNA]</scope>
    <source>
        <strain evidence="4">YIM D21,KCTC 23444,ACCC 10710</strain>
    </source>
</reference>
<keyword evidence="3" id="KW-0255">Endonuclease</keyword>
<comment type="similarity">
    <text evidence="1 2">Belongs to the UPF0102 family.</text>
</comment>
<dbReference type="PANTHER" id="PTHR34039:SF1">
    <property type="entry name" value="UPF0102 PROTEIN YRAN"/>
    <property type="match status" value="1"/>
</dbReference>
<dbReference type="EMBL" id="FOMS01000004">
    <property type="protein sequence ID" value="SFD89170.1"/>
    <property type="molecule type" value="Genomic_DNA"/>
</dbReference>
<dbReference type="AlphaFoldDB" id="A0A1I1W843"/>
<evidence type="ECO:0000256" key="2">
    <source>
        <dbReference type="HAMAP-Rule" id="MF_00048"/>
    </source>
</evidence>
<dbReference type="Gene3D" id="3.40.1350.10">
    <property type="match status" value="1"/>
</dbReference>
<dbReference type="GO" id="GO:0003676">
    <property type="term" value="F:nucleic acid binding"/>
    <property type="evidence" value="ECO:0007669"/>
    <property type="project" value="InterPro"/>
</dbReference>
<sequence>MQQTERATRRATTHEAGRAAELRIAQDYERRGYPVARHRWRGRGGEVDLIARDGDGLIFVEVKKSRSFARAAERLSRRQMDRLCASAEEFCAGEPRGSLTDIRFDVALVDAHGQVRVIENAFGSA</sequence>
<organism evidence="3 4">
    <name type="scientific">Roseivivax sediminis</name>
    <dbReference type="NCBI Taxonomy" id="936889"/>
    <lineage>
        <taxon>Bacteria</taxon>
        <taxon>Pseudomonadati</taxon>
        <taxon>Pseudomonadota</taxon>
        <taxon>Alphaproteobacteria</taxon>
        <taxon>Rhodobacterales</taxon>
        <taxon>Roseobacteraceae</taxon>
        <taxon>Roseivivax</taxon>
    </lineage>
</organism>
<keyword evidence="3" id="KW-0378">Hydrolase</keyword>
<dbReference type="GO" id="GO:0004519">
    <property type="term" value="F:endonuclease activity"/>
    <property type="evidence" value="ECO:0007669"/>
    <property type="project" value="UniProtKB-KW"/>
</dbReference>
<evidence type="ECO:0000256" key="1">
    <source>
        <dbReference type="ARBA" id="ARBA00006738"/>
    </source>
</evidence>
<dbReference type="SUPFAM" id="SSF52980">
    <property type="entry name" value="Restriction endonuclease-like"/>
    <property type="match status" value="1"/>
</dbReference>
<evidence type="ECO:0000313" key="4">
    <source>
        <dbReference type="Proteomes" id="UP000325289"/>
    </source>
</evidence>
<dbReference type="InterPro" id="IPR011335">
    <property type="entry name" value="Restrct_endonuc-II-like"/>
</dbReference>
<name>A0A1I1W843_9RHOB</name>
<dbReference type="InterPro" id="IPR003509">
    <property type="entry name" value="UPF0102_YraN-like"/>
</dbReference>
<dbReference type="HAMAP" id="MF_00048">
    <property type="entry name" value="UPF0102"/>
    <property type="match status" value="1"/>
</dbReference>
<dbReference type="OrthoDB" id="9812968at2"/>